<dbReference type="EMBL" id="AJVK01026978">
    <property type="status" value="NOT_ANNOTATED_CDS"/>
    <property type="molecule type" value="Genomic_DNA"/>
</dbReference>
<evidence type="ECO:0000313" key="2">
    <source>
        <dbReference type="Proteomes" id="UP000092462"/>
    </source>
</evidence>
<evidence type="ECO:0000313" key="1">
    <source>
        <dbReference type="EnsemblMetazoa" id="PPAI003527-PA"/>
    </source>
</evidence>
<dbReference type="VEuPathDB" id="VectorBase:PPAI003527"/>
<protein>
    <submittedName>
        <fullName evidence="1">Uncharacterized protein</fullName>
    </submittedName>
</protein>
<dbReference type="VEuPathDB" id="VectorBase:PPAPM1_001014"/>
<proteinExistence type="predicted"/>
<dbReference type="EnsemblMetazoa" id="PPAI003527-RA">
    <property type="protein sequence ID" value="PPAI003527-PA"/>
    <property type="gene ID" value="PPAI003527"/>
</dbReference>
<organism evidence="1 2">
    <name type="scientific">Phlebotomus papatasi</name>
    <name type="common">Sandfly</name>
    <dbReference type="NCBI Taxonomy" id="29031"/>
    <lineage>
        <taxon>Eukaryota</taxon>
        <taxon>Metazoa</taxon>
        <taxon>Ecdysozoa</taxon>
        <taxon>Arthropoda</taxon>
        <taxon>Hexapoda</taxon>
        <taxon>Insecta</taxon>
        <taxon>Pterygota</taxon>
        <taxon>Neoptera</taxon>
        <taxon>Endopterygota</taxon>
        <taxon>Diptera</taxon>
        <taxon>Nematocera</taxon>
        <taxon>Psychodoidea</taxon>
        <taxon>Psychodidae</taxon>
        <taxon>Phlebotomus</taxon>
        <taxon>Phlebotomus</taxon>
    </lineage>
</organism>
<accession>A0A1B0D7K4</accession>
<dbReference type="AlphaFoldDB" id="A0A1B0D7K4"/>
<sequence length="107" mass="12347">MRNFVIFLLVIVTATTVCAFYVPDENTADDPGITNIQNPEIDPESDIIDGDQLILVRNKRARFDSFYGSSIDSVESPGGNQLYYQPLFRYRQTKKKRRRLFVPNLWG</sequence>
<dbReference type="Proteomes" id="UP000092462">
    <property type="component" value="Unassembled WGS sequence"/>
</dbReference>
<reference evidence="1" key="1">
    <citation type="submission" date="2022-08" db="UniProtKB">
        <authorList>
            <consortium name="EnsemblMetazoa"/>
        </authorList>
    </citation>
    <scope>IDENTIFICATION</scope>
    <source>
        <strain evidence="1">Israel</strain>
    </source>
</reference>
<keyword evidence="2" id="KW-1185">Reference proteome</keyword>
<name>A0A1B0D7K4_PHLPP</name>